<keyword evidence="5 6" id="KW-0472">Membrane</keyword>
<dbReference type="InterPro" id="IPR004477">
    <property type="entry name" value="ComEC_N"/>
</dbReference>
<accession>A0AAE6RKD8</accession>
<sequence>MSAVRAADLRLLPLAVASWAAAWSAGLLPVTAVLDRGTAACAVAWSLVGAAAGLLLLRSDRVRALSGVVLVAAAGAALALTSVVVSAPGDHPQALRSAAEDRAETVVTVRVDTGARPLRTGGVWFEATALRIGDEAVAAPVRVLLAEPGGRLPVASELVLEARAGPGEGAVGEATLLTASRIVERRGPEGAAAVAELLRSSFLERAARVGGDVAGLLPGLATGDTSALDAGLEEDMRTASLTHLTAVSGANCAVVVLAGWMVAALLGAGRRLRTVAALAVLGAFVVLVTPEPSVVRAAVMATVVLLARLGRRSGAAVPALLATVVLLVVADPPIAGRLGFVLSVLATAGLLLLAEPIAAALGRVLPRPLALVLAVPTAAQLACQPVVLLVDPSLPVYGVLANLLAEPAAPAATGLGLIGCLLAPWWPSGADIAIRLAAVPAWWIASIARAVASWPQPRFAWWPGLVGALALTALTLLALVLVTRSPRLARLRRTAAVGLACALAAMGGTTAATPLLRTAAVPADWRVAMCDVGQGDALLLRGDAGVLLVDTGPEPDRLDACLRMMGVDRVALLVLTHYDLDHVGGLTAALGRTDSALVGPVAARDDERDRAALTGSGAAVQEAARGDSGSLGSLRWRVEWPERGSALRGNEASVTLRVDIGPDARGGPLSVALLGDLGAEEQGRVARLPVGRVDVVKVAHHGSADQAPALYDVLGARIGLISVGAGNDYGHPTPSLLALLAARGVETLRSDVEGTVVLASRSEGVVVWTSGASAVPP</sequence>
<keyword evidence="4 6" id="KW-1133">Transmembrane helix</keyword>
<proteinExistence type="predicted"/>
<dbReference type="InterPro" id="IPR035681">
    <property type="entry name" value="ComA-like_MBL"/>
</dbReference>
<dbReference type="RefSeq" id="WP_132504183.1">
    <property type="nucleotide sequence ID" value="NZ_CP047186.1"/>
</dbReference>
<dbReference type="SMART" id="SM00849">
    <property type="entry name" value="Lactamase_B"/>
    <property type="match status" value="1"/>
</dbReference>
<dbReference type="InterPro" id="IPR001279">
    <property type="entry name" value="Metallo-B-lactamas"/>
</dbReference>
<evidence type="ECO:0000256" key="4">
    <source>
        <dbReference type="ARBA" id="ARBA00022989"/>
    </source>
</evidence>
<feature type="transmembrane region" description="Helical" evidence="6">
    <location>
        <begin position="37"/>
        <end position="57"/>
    </location>
</feature>
<feature type="transmembrane region" description="Helical" evidence="6">
    <location>
        <begin position="494"/>
        <end position="516"/>
    </location>
</feature>
<reference evidence="9" key="1">
    <citation type="submission" date="2019-12" db="EMBL/GenBank/DDBJ databases">
        <title>Complete and draft genome sequences of new strains and members of some known species of the genus Rathayibacter isolated from plants.</title>
        <authorList>
            <person name="Tarlachkov S.V."/>
            <person name="Starodumova I.P."/>
            <person name="Dorofeeva L.V."/>
            <person name="Prisyazhnaya N.V."/>
            <person name="Leyn S."/>
            <person name="Zlamal J."/>
            <person name="Elan M."/>
            <person name="Osterman A.L."/>
            <person name="Nadler S."/>
            <person name="Subbotin S.A."/>
            <person name="Evtushenko L.I."/>
        </authorList>
    </citation>
    <scope>NUCLEOTIDE SEQUENCE [LARGE SCALE GENOMIC DNA]</scope>
    <source>
        <strain evidence="9">VKM Ac-2761</strain>
    </source>
</reference>
<feature type="transmembrane region" description="Helical" evidence="6">
    <location>
        <begin position="244"/>
        <end position="265"/>
    </location>
</feature>
<feature type="transmembrane region" description="Helical" evidence="6">
    <location>
        <begin position="433"/>
        <end position="454"/>
    </location>
</feature>
<feature type="domain" description="Metallo-beta-lactamase" evidence="7">
    <location>
        <begin position="534"/>
        <end position="728"/>
    </location>
</feature>
<evidence type="ECO:0000259" key="7">
    <source>
        <dbReference type="SMART" id="SM00849"/>
    </source>
</evidence>
<feature type="transmembrane region" description="Helical" evidence="6">
    <location>
        <begin position="340"/>
        <end position="362"/>
    </location>
</feature>
<dbReference type="GO" id="GO:0005886">
    <property type="term" value="C:plasma membrane"/>
    <property type="evidence" value="ECO:0007669"/>
    <property type="project" value="UniProtKB-SubCell"/>
</dbReference>
<dbReference type="EMBL" id="CP047186">
    <property type="protein sequence ID" value="QHC55742.1"/>
    <property type="molecule type" value="Genomic_DNA"/>
</dbReference>
<dbReference type="CDD" id="cd07731">
    <property type="entry name" value="ComA-like_MBL-fold"/>
    <property type="match status" value="1"/>
</dbReference>
<keyword evidence="3 6" id="KW-0812">Transmembrane</keyword>
<name>A0AAE6RKD8_9MICO</name>
<keyword evidence="2" id="KW-1003">Cell membrane</keyword>
<feature type="transmembrane region" description="Helical" evidence="6">
    <location>
        <begin position="460"/>
        <end position="482"/>
    </location>
</feature>
<dbReference type="NCBIfam" id="TIGR00360">
    <property type="entry name" value="ComEC_N-term"/>
    <property type="match status" value="1"/>
</dbReference>
<dbReference type="InterPro" id="IPR036866">
    <property type="entry name" value="RibonucZ/Hydroxyglut_hydro"/>
</dbReference>
<dbReference type="PANTHER" id="PTHR30619:SF1">
    <property type="entry name" value="RECOMBINATION PROTEIN 2"/>
    <property type="match status" value="1"/>
</dbReference>
<gene>
    <name evidence="8" type="ORF">GSU10_08935</name>
</gene>
<dbReference type="PANTHER" id="PTHR30619">
    <property type="entry name" value="DNA INTERNALIZATION/COMPETENCE PROTEIN COMEC/REC2"/>
    <property type="match status" value="1"/>
</dbReference>
<evidence type="ECO:0000256" key="2">
    <source>
        <dbReference type="ARBA" id="ARBA00022475"/>
    </source>
</evidence>
<dbReference type="Pfam" id="PF03772">
    <property type="entry name" value="Competence"/>
    <property type="match status" value="1"/>
</dbReference>
<evidence type="ECO:0000313" key="8">
    <source>
        <dbReference type="EMBL" id="QHC55742.1"/>
    </source>
</evidence>
<feature type="transmembrane region" description="Helical" evidence="6">
    <location>
        <begin position="64"/>
        <end position="87"/>
    </location>
</feature>
<evidence type="ECO:0000256" key="6">
    <source>
        <dbReference type="SAM" id="Phobius"/>
    </source>
</evidence>
<organism evidence="8 9">
    <name type="scientific">Rathayibacter tanaceti</name>
    <dbReference type="NCBI Taxonomy" id="1671680"/>
    <lineage>
        <taxon>Bacteria</taxon>
        <taxon>Bacillati</taxon>
        <taxon>Actinomycetota</taxon>
        <taxon>Actinomycetes</taxon>
        <taxon>Micrococcales</taxon>
        <taxon>Microbacteriaceae</taxon>
        <taxon>Rathayibacter</taxon>
    </lineage>
</organism>
<feature type="transmembrane region" description="Helical" evidence="6">
    <location>
        <begin position="408"/>
        <end position="426"/>
    </location>
</feature>
<feature type="transmembrane region" description="Helical" evidence="6">
    <location>
        <begin position="369"/>
        <end position="388"/>
    </location>
</feature>
<dbReference type="Pfam" id="PF00753">
    <property type="entry name" value="Lactamase_B"/>
    <property type="match status" value="1"/>
</dbReference>
<dbReference type="InterPro" id="IPR052159">
    <property type="entry name" value="Competence_DNA_uptake"/>
</dbReference>
<evidence type="ECO:0000256" key="5">
    <source>
        <dbReference type="ARBA" id="ARBA00023136"/>
    </source>
</evidence>
<evidence type="ECO:0000313" key="9">
    <source>
        <dbReference type="Proteomes" id="UP000465031"/>
    </source>
</evidence>
<dbReference type="AlphaFoldDB" id="A0AAE6RKD8"/>
<protein>
    <submittedName>
        <fullName evidence="8">MBL fold metallo-hydrolase</fullName>
    </submittedName>
</protein>
<evidence type="ECO:0000256" key="3">
    <source>
        <dbReference type="ARBA" id="ARBA00022692"/>
    </source>
</evidence>
<evidence type="ECO:0000256" key="1">
    <source>
        <dbReference type="ARBA" id="ARBA00004651"/>
    </source>
</evidence>
<dbReference type="Proteomes" id="UP000465031">
    <property type="component" value="Chromosome"/>
</dbReference>
<dbReference type="Gene3D" id="3.60.15.10">
    <property type="entry name" value="Ribonuclease Z/Hydroxyacylglutathione hydrolase-like"/>
    <property type="match status" value="1"/>
</dbReference>
<feature type="transmembrane region" description="Helical" evidence="6">
    <location>
        <begin position="317"/>
        <end position="334"/>
    </location>
</feature>
<dbReference type="SUPFAM" id="SSF56281">
    <property type="entry name" value="Metallo-hydrolase/oxidoreductase"/>
    <property type="match status" value="1"/>
</dbReference>
<comment type="subcellular location">
    <subcellularLocation>
        <location evidence="1">Cell membrane</location>
        <topology evidence="1">Multi-pass membrane protein</topology>
    </subcellularLocation>
</comment>
<dbReference type="KEGG" id="rte:GSU10_08935"/>